<dbReference type="AlphaFoldDB" id="A0A5C8J8Q2"/>
<evidence type="ECO:0000313" key="3">
    <source>
        <dbReference type="Proteomes" id="UP000321926"/>
    </source>
</evidence>
<dbReference type="Gene3D" id="3.30.420.40">
    <property type="match status" value="2"/>
</dbReference>
<reference evidence="2 3" key="1">
    <citation type="submission" date="2019-08" db="EMBL/GenBank/DDBJ databases">
        <authorList>
            <person name="Shi S."/>
        </authorList>
    </citation>
    <scope>NUCLEOTIDE SEQUENCE [LARGE SCALE GENOMIC DNA]</scope>
    <source>
        <strain evidence="2 3">GY10130</strain>
    </source>
</reference>
<dbReference type="EMBL" id="VRTY01000092">
    <property type="protein sequence ID" value="TXK33297.1"/>
    <property type="molecule type" value="Genomic_DNA"/>
</dbReference>
<keyword evidence="3" id="KW-1185">Reference proteome</keyword>
<dbReference type="SUPFAM" id="SSF53067">
    <property type="entry name" value="Actin-like ATPase domain"/>
    <property type="match status" value="1"/>
</dbReference>
<dbReference type="InterPro" id="IPR043129">
    <property type="entry name" value="ATPase_NBD"/>
</dbReference>
<dbReference type="Proteomes" id="UP000321926">
    <property type="component" value="Unassembled WGS sequence"/>
</dbReference>
<proteinExistence type="inferred from homology"/>
<dbReference type="InterPro" id="IPR000600">
    <property type="entry name" value="ROK"/>
</dbReference>
<gene>
    <name evidence="2" type="ORF">FVR03_19035</name>
</gene>
<comment type="similarity">
    <text evidence="1">Belongs to the ROK (NagC/XylR) family.</text>
</comment>
<protein>
    <submittedName>
        <fullName evidence="2">ROK family protein</fullName>
    </submittedName>
</protein>
<accession>A0A5C8J8Q2</accession>
<name>A0A5C8J8Q2_9BACT</name>
<organism evidence="2 3">
    <name type="scientific">Pontibacter qinzhouensis</name>
    <dbReference type="NCBI Taxonomy" id="2603253"/>
    <lineage>
        <taxon>Bacteria</taxon>
        <taxon>Pseudomonadati</taxon>
        <taxon>Bacteroidota</taxon>
        <taxon>Cytophagia</taxon>
        <taxon>Cytophagales</taxon>
        <taxon>Hymenobacteraceae</taxon>
        <taxon>Pontibacter</taxon>
    </lineage>
</organism>
<dbReference type="PANTHER" id="PTHR18964:SF149">
    <property type="entry name" value="BIFUNCTIONAL UDP-N-ACETYLGLUCOSAMINE 2-EPIMERASE_N-ACETYLMANNOSAMINE KINASE"/>
    <property type="match status" value="1"/>
</dbReference>
<dbReference type="PANTHER" id="PTHR18964">
    <property type="entry name" value="ROK (REPRESSOR, ORF, KINASE) FAMILY"/>
    <property type="match status" value="1"/>
</dbReference>
<dbReference type="RefSeq" id="WP_147923358.1">
    <property type="nucleotide sequence ID" value="NZ_VRTY01000092.1"/>
</dbReference>
<evidence type="ECO:0000256" key="1">
    <source>
        <dbReference type="ARBA" id="ARBA00006479"/>
    </source>
</evidence>
<comment type="caution">
    <text evidence="2">The sequence shown here is derived from an EMBL/GenBank/DDBJ whole genome shotgun (WGS) entry which is preliminary data.</text>
</comment>
<dbReference type="Pfam" id="PF00480">
    <property type="entry name" value="ROK"/>
    <property type="match status" value="2"/>
</dbReference>
<evidence type="ECO:0000313" key="2">
    <source>
        <dbReference type="EMBL" id="TXK33297.1"/>
    </source>
</evidence>
<sequence>MVLGVDIGGSHITAAEIDMEAQAILPATIVRQSIHSGGEAAAIIKDWAAALSPLIATVSSADVKIGIAMPGPFDYEKGISYIQGQDKYGSLFELPVKSMLAAELQLQESAICFANDASCFILGEVFGGAAKGARKAMGFTLGTGLGSARFLNGKSEDASLWCMPFKASIAENYLSTRACLHQYQALTGKTLRGVKELAQLYPTDQQAREVFQHLSENLADFLEQALRADLPDVVVIGGNIANAWDLFVPGTEKILAAKGIKIPLKKTLLAESAALVGAASLWS</sequence>
<dbReference type="OrthoDB" id="49666at2"/>